<keyword evidence="2" id="KW-0472">Membrane</keyword>
<organism evidence="3 4">
    <name type="scientific">Flaviflexus salsibiostraticola</name>
    <dbReference type="NCBI Taxonomy" id="1282737"/>
    <lineage>
        <taxon>Bacteria</taxon>
        <taxon>Bacillati</taxon>
        <taxon>Actinomycetota</taxon>
        <taxon>Actinomycetes</taxon>
        <taxon>Actinomycetales</taxon>
        <taxon>Actinomycetaceae</taxon>
        <taxon>Flaviflexus</taxon>
    </lineage>
</organism>
<dbReference type="KEGG" id="fsl:EJO69_11185"/>
<feature type="transmembrane region" description="Helical" evidence="2">
    <location>
        <begin position="76"/>
        <end position="94"/>
    </location>
</feature>
<accession>A0A3Q8WUR4</accession>
<keyword evidence="4" id="KW-1185">Reference proteome</keyword>
<reference evidence="3 4" key="1">
    <citation type="submission" date="2018-12" db="EMBL/GenBank/DDBJ databases">
        <title>Complete genome sequence of Flaviflexus salsibiostraticola KCTC 33148.</title>
        <authorList>
            <person name="Bae J.-W."/>
        </authorList>
    </citation>
    <scope>NUCLEOTIDE SEQUENCE [LARGE SCALE GENOMIC DNA]</scope>
    <source>
        <strain evidence="3 4">KCTC 33148</strain>
    </source>
</reference>
<evidence type="ECO:0000313" key="3">
    <source>
        <dbReference type="EMBL" id="AZN30799.1"/>
    </source>
</evidence>
<evidence type="ECO:0000256" key="2">
    <source>
        <dbReference type="SAM" id="Phobius"/>
    </source>
</evidence>
<proteinExistence type="predicted"/>
<feature type="transmembrane region" description="Helical" evidence="2">
    <location>
        <begin position="171"/>
        <end position="193"/>
    </location>
</feature>
<keyword evidence="2" id="KW-1133">Transmembrane helix</keyword>
<keyword evidence="2" id="KW-0812">Transmembrane</keyword>
<dbReference type="EMBL" id="CP034438">
    <property type="protein sequence ID" value="AZN30799.1"/>
    <property type="molecule type" value="Genomic_DNA"/>
</dbReference>
<name>A0A3Q8WUR4_9ACTO</name>
<feature type="region of interest" description="Disordered" evidence="1">
    <location>
        <begin position="317"/>
        <end position="356"/>
    </location>
</feature>
<dbReference type="Pfam" id="PF05661">
    <property type="entry name" value="DUF808"/>
    <property type="match status" value="1"/>
</dbReference>
<dbReference type="Proteomes" id="UP000270021">
    <property type="component" value="Chromosome"/>
</dbReference>
<dbReference type="OrthoDB" id="9814178at2"/>
<feature type="compositionally biased region" description="Low complexity" evidence="1">
    <location>
        <begin position="317"/>
        <end position="334"/>
    </location>
</feature>
<dbReference type="PANTHER" id="PTHR30503">
    <property type="entry name" value="INNER MEMBRANE PROTEIN YEDI"/>
    <property type="match status" value="1"/>
</dbReference>
<sequence>MAGGLVALLDDVAALARLAAASVDDVAAGAMKASAKAAGVVIDDAAVTPQYLDGVKPDRELPMIRRIATGSIRNKLVFILPVILLLSQFLPWVLTPLLMLGGTYLCYEGAEKVYEKVRGKHAEKEEPAVLHGRDAENQIVRSAIITDFVLSAEIMVISLDQVIDESFWVRTAILIVVAILITIAVYGAVGLLVKMDDAGLRLAERDSGTAKRIGIGLVNAMPKVMNAITIIGTFAMLWVGGHIVLNGIHELGFDPIYDMIHSLAARVEGVATVGGVLAWLVDTIVSLLFGLLWGLIVLAVVHPILVRIGRAKKIEKTTAPATPATGADASSSAEPSDEVGGGTVARGPAETEPDPR</sequence>
<evidence type="ECO:0000256" key="1">
    <source>
        <dbReference type="SAM" id="MobiDB-lite"/>
    </source>
</evidence>
<evidence type="ECO:0000313" key="4">
    <source>
        <dbReference type="Proteomes" id="UP000270021"/>
    </source>
</evidence>
<dbReference type="RefSeq" id="WP_126041854.1">
    <property type="nucleotide sequence ID" value="NZ_CP034438.1"/>
</dbReference>
<dbReference type="InterPro" id="IPR008526">
    <property type="entry name" value="YedI"/>
</dbReference>
<dbReference type="PIRSF" id="PIRSF016660">
    <property type="entry name" value="YedI"/>
    <property type="match status" value="1"/>
</dbReference>
<feature type="transmembrane region" description="Helical" evidence="2">
    <location>
        <begin position="287"/>
        <end position="306"/>
    </location>
</feature>
<dbReference type="PANTHER" id="PTHR30503:SF3">
    <property type="entry name" value="INNER MEMBRANE PROTEIN YEDI"/>
    <property type="match status" value="1"/>
</dbReference>
<gene>
    <name evidence="3" type="ORF">EJO69_11185</name>
</gene>
<protein>
    <submittedName>
        <fullName evidence="3">DUF808 domain-containing protein</fullName>
    </submittedName>
</protein>
<feature type="transmembrane region" description="Helical" evidence="2">
    <location>
        <begin position="227"/>
        <end position="248"/>
    </location>
</feature>
<dbReference type="GO" id="GO:0005886">
    <property type="term" value="C:plasma membrane"/>
    <property type="evidence" value="ECO:0007669"/>
    <property type="project" value="TreeGrafter"/>
</dbReference>
<dbReference type="AlphaFoldDB" id="A0A3Q8WUR4"/>